<sequence length="117" mass="13496">ELILLWNGFRILYKRPDLVKSLLELVHESQRKQSNTRSDGYVYKIEDVCLLKLLEGMCVRCLNQKELAMLCFQQVLTHESEFAEGSYIAAYTCAEMGFMHLDNGDVTTGKHHLEVAR</sequence>
<proteinExistence type="predicted"/>
<accession>A0A6S7LS56</accession>
<dbReference type="AlphaFoldDB" id="A0A6S7LS56"/>
<comment type="caution">
    <text evidence="1">The sequence shown here is derived from an EMBL/GenBank/DDBJ whole genome shotgun (WGS) entry which is preliminary data.</text>
</comment>
<gene>
    <name evidence="1" type="ORF">PACLA_8A067701</name>
</gene>
<protein>
    <submittedName>
        <fullName evidence="1">Uncharacterized protein</fullName>
    </submittedName>
</protein>
<organism evidence="1 2">
    <name type="scientific">Paramuricea clavata</name>
    <name type="common">Red gorgonian</name>
    <name type="synonym">Violescent sea-whip</name>
    <dbReference type="NCBI Taxonomy" id="317549"/>
    <lineage>
        <taxon>Eukaryota</taxon>
        <taxon>Metazoa</taxon>
        <taxon>Cnidaria</taxon>
        <taxon>Anthozoa</taxon>
        <taxon>Octocorallia</taxon>
        <taxon>Malacalcyonacea</taxon>
        <taxon>Plexauridae</taxon>
        <taxon>Paramuricea</taxon>
    </lineage>
</organism>
<dbReference type="Pfam" id="PF10300">
    <property type="entry name" value="Iml2-TPR_39"/>
    <property type="match status" value="1"/>
</dbReference>
<dbReference type="PANTHER" id="PTHR31859:SF9">
    <property type="entry name" value="TETRATRICOPEPTIDE REPEAT PROTEIN 39B"/>
    <property type="match status" value="1"/>
</dbReference>
<dbReference type="OrthoDB" id="43460at2759"/>
<keyword evidence="2" id="KW-1185">Reference proteome</keyword>
<dbReference type="EMBL" id="CACRXK020030569">
    <property type="protein sequence ID" value="CAB4042662.1"/>
    <property type="molecule type" value="Genomic_DNA"/>
</dbReference>
<name>A0A6S7LS56_PARCT</name>
<feature type="non-terminal residue" evidence="1">
    <location>
        <position position="1"/>
    </location>
</feature>
<reference evidence="1" key="1">
    <citation type="submission" date="2020-04" db="EMBL/GenBank/DDBJ databases">
        <authorList>
            <person name="Alioto T."/>
            <person name="Alioto T."/>
            <person name="Gomez Garrido J."/>
        </authorList>
    </citation>
    <scope>NUCLEOTIDE SEQUENCE</scope>
    <source>
        <strain evidence="1">A484AB</strain>
    </source>
</reference>
<evidence type="ECO:0000313" key="1">
    <source>
        <dbReference type="EMBL" id="CAB4042662.1"/>
    </source>
</evidence>
<dbReference type="InterPro" id="IPR019412">
    <property type="entry name" value="IML2/TPR_39"/>
</dbReference>
<dbReference type="Proteomes" id="UP001152795">
    <property type="component" value="Unassembled WGS sequence"/>
</dbReference>
<dbReference type="PANTHER" id="PTHR31859">
    <property type="entry name" value="TETRATRICOPEPTIDE REPEAT PROTEIN 39 FAMILY MEMBER"/>
    <property type="match status" value="1"/>
</dbReference>
<evidence type="ECO:0000313" key="2">
    <source>
        <dbReference type="Proteomes" id="UP001152795"/>
    </source>
</evidence>